<sequence>MADGDKKGNHQGHSIDKNESDQNQTTQAKLAVAGVVVPSKPITFTIDVQDSKGKAITQFDVFQEKLMHLIVVSNDFQVFQHLHPTHKGNGRFEVETTLPQAGNYTLVSDYKPAGQNETVSVLQVPVPGTPASSPTVDLKREKSVETTNVVLSFSEPTVKVGQEVVLTFALHEVATHQPVTDLKPYLGEAGHLVVLKQSTPLTREDYIHAHAIKGIDEGKVKFMTTFPEPGKYKLWGQFNRNGQIVVADFWIDVT</sequence>
<dbReference type="Proteomes" id="UP000180235">
    <property type="component" value="Chromosome"/>
</dbReference>
<reference evidence="2 3" key="1">
    <citation type="submission" date="2016-10" db="EMBL/GenBank/DDBJ databases">
        <title>Description of Gloeomargarita lithophora gen. nov., sp. nov., a thylakoid-bearing basal-branching cyanobacterium with intracellular carbonates, and proposal for Gloeomargaritales ord. nov.</title>
        <authorList>
            <person name="Moreira D."/>
            <person name="Tavera R."/>
            <person name="Benzerara K."/>
            <person name="Skouri-Panet F."/>
            <person name="Couradeau E."/>
            <person name="Gerard E."/>
            <person name="Loussert C."/>
            <person name="Novelo E."/>
            <person name="Zivanovic Y."/>
            <person name="Lopez-Garcia P."/>
        </authorList>
    </citation>
    <scope>NUCLEOTIDE SEQUENCE [LARGE SCALE GENOMIC DNA]</scope>
    <source>
        <strain evidence="2 3">D10</strain>
    </source>
</reference>
<dbReference type="KEGG" id="glt:GlitD10_2060"/>
<feature type="region of interest" description="Disordered" evidence="1">
    <location>
        <begin position="1"/>
        <end position="26"/>
    </location>
</feature>
<accession>A0A1J0AEL9</accession>
<evidence type="ECO:0000256" key="1">
    <source>
        <dbReference type="SAM" id="MobiDB-lite"/>
    </source>
</evidence>
<gene>
    <name evidence="2" type="ORF">GlitD10_2060</name>
</gene>
<dbReference type="AlphaFoldDB" id="A0A1J0AEL9"/>
<name>A0A1J0AEL9_9CYAN</name>
<organism evidence="2 3">
    <name type="scientific">Gloeomargarita lithophora Alchichica-D10</name>
    <dbReference type="NCBI Taxonomy" id="1188229"/>
    <lineage>
        <taxon>Bacteria</taxon>
        <taxon>Bacillati</taxon>
        <taxon>Cyanobacteriota</taxon>
        <taxon>Cyanophyceae</taxon>
        <taxon>Gloeomargaritales</taxon>
        <taxon>Gloeomargaritaceae</taxon>
        <taxon>Gloeomargarita</taxon>
    </lineage>
</organism>
<protein>
    <recommendedName>
        <fullName evidence="4">YtkA-like domain-containing protein</fullName>
    </recommendedName>
</protein>
<dbReference type="Gene3D" id="2.60.40.10">
    <property type="entry name" value="Immunoglobulins"/>
    <property type="match status" value="1"/>
</dbReference>
<proteinExistence type="predicted"/>
<dbReference type="STRING" id="1188229.GlitD10_2060"/>
<dbReference type="EMBL" id="CP017675">
    <property type="protein sequence ID" value="APB34386.1"/>
    <property type="molecule type" value="Genomic_DNA"/>
</dbReference>
<dbReference type="RefSeq" id="WP_216634573.1">
    <property type="nucleotide sequence ID" value="NZ_CP017675.1"/>
</dbReference>
<evidence type="ECO:0000313" key="3">
    <source>
        <dbReference type="Proteomes" id="UP000180235"/>
    </source>
</evidence>
<feature type="compositionally biased region" description="Basic and acidic residues" evidence="1">
    <location>
        <begin position="1"/>
        <end position="20"/>
    </location>
</feature>
<evidence type="ECO:0000313" key="2">
    <source>
        <dbReference type="EMBL" id="APB34386.1"/>
    </source>
</evidence>
<keyword evidence="3" id="KW-1185">Reference proteome</keyword>
<evidence type="ECO:0008006" key="4">
    <source>
        <dbReference type="Google" id="ProtNLM"/>
    </source>
</evidence>
<dbReference type="InterPro" id="IPR013783">
    <property type="entry name" value="Ig-like_fold"/>
</dbReference>